<reference evidence="7 8" key="1">
    <citation type="submission" date="2018-04" db="EMBL/GenBank/DDBJ databases">
        <authorList>
            <person name="Zhang X."/>
            <person name="Yuan J."/>
            <person name="Li F."/>
            <person name="Xiang J."/>
        </authorList>
    </citation>
    <scope>NUCLEOTIDE SEQUENCE [LARGE SCALE GENOMIC DNA]</scope>
    <source>
        <tissue evidence="7">Muscle</tissue>
    </source>
</reference>
<dbReference type="InterPro" id="IPR009069">
    <property type="entry name" value="Cys_alpha_HP_mot_SF"/>
</dbReference>
<proteinExistence type="inferred from homology"/>
<evidence type="ECO:0000259" key="6">
    <source>
        <dbReference type="Pfam" id="PF00151"/>
    </source>
</evidence>
<keyword evidence="3" id="KW-0964">Secreted</keyword>
<protein>
    <submittedName>
        <fullName evidence="7">Putative pancreatic triacylglycerol lipase-like</fullName>
    </submittedName>
</protein>
<dbReference type="SUPFAM" id="SSF53474">
    <property type="entry name" value="alpha/beta-Hydrolases"/>
    <property type="match status" value="1"/>
</dbReference>
<evidence type="ECO:0000256" key="5">
    <source>
        <dbReference type="SAM" id="Phobius"/>
    </source>
</evidence>
<keyword evidence="5" id="KW-1133">Transmembrane helix</keyword>
<keyword evidence="5" id="KW-0472">Membrane</keyword>
<comment type="similarity">
    <text evidence="2 4">Belongs to the AB hydrolase superfamily. Lipase family.</text>
</comment>
<dbReference type="InterPro" id="IPR013818">
    <property type="entry name" value="Lipase"/>
</dbReference>
<comment type="caution">
    <text evidence="7">The sequence shown here is derived from an EMBL/GenBank/DDBJ whole genome shotgun (WGS) entry which is preliminary data.</text>
</comment>
<dbReference type="PRINTS" id="PR00821">
    <property type="entry name" value="TAGLIPASE"/>
</dbReference>
<keyword evidence="8" id="KW-1185">Reference proteome</keyword>
<accession>A0A3R7LYE6</accession>
<sequence length="458" mass="51046">MLRCSTLDVSEGQKGSPSLSIPLRFLSRLLDLLDVTVSALLSGIGCGLSLLSACSLAAPRWLLSSSSPWWLSPLLSLFSSLSLTLTLFFACSRHSRRSLCAGSLVLLVLACIRALSCSSLVRPCFASEHEQSYKCLDENNYNRDVCAGYFENYKKCKEFWSNLRVERRRQGIEPNLPPPEERERIKKDHSREEFKATIEGVAPLEISPSTPVTVIVHGYTESSFRSWIIDLTNALLIFEPRSFIILVDYWDLTTLSRPYMAENVRHIANQTAALLDLLNEEKGISLSEVHLIGFSLGGRISGIIGDLVKAGKIGRITGLDASYPWAQSPSSSEFLDASDAKLVINMRTSPVGSRSPPGHIDFFANDGLLQPGCDKWYFPNAIKNTCSHYRSVFMLVEAVQNAHKRLFPSCSCESWEKFQANLCDCQVTNHFGLFPDENTHGTFYLTTNAEPPYSRPLK</sequence>
<evidence type="ECO:0000313" key="8">
    <source>
        <dbReference type="Proteomes" id="UP000283509"/>
    </source>
</evidence>
<evidence type="ECO:0000256" key="2">
    <source>
        <dbReference type="ARBA" id="ARBA00010701"/>
    </source>
</evidence>
<dbReference type="InterPro" id="IPR000734">
    <property type="entry name" value="TAG_lipase"/>
</dbReference>
<dbReference type="EMBL" id="QCYY01002739">
    <property type="protein sequence ID" value="ROT67904.1"/>
    <property type="molecule type" value="Genomic_DNA"/>
</dbReference>
<evidence type="ECO:0000256" key="1">
    <source>
        <dbReference type="ARBA" id="ARBA00004613"/>
    </source>
</evidence>
<dbReference type="OrthoDB" id="199913at2759"/>
<keyword evidence="5" id="KW-0812">Transmembrane</keyword>
<dbReference type="PANTHER" id="PTHR11610:SF178">
    <property type="entry name" value="LIPASE MEMBER H-A-LIKE PROTEIN"/>
    <property type="match status" value="1"/>
</dbReference>
<feature type="transmembrane region" description="Helical" evidence="5">
    <location>
        <begin position="98"/>
        <end position="116"/>
    </location>
</feature>
<dbReference type="Gene3D" id="3.40.50.1820">
    <property type="entry name" value="alpha/beta hydrolase"/>
    <property type="match status" value="1"/>
</dbReference>
<organism evidence="7 8">
    <name type="scientific">Penaeus vannamei</name>
    <name type="common">Whiteleg shrimp</name>
    <name type="synonym">Litopenaeus vannamei</name>
    <dbReference type="NCBI Taxonomy" id="6689"/>
    <lineage>
        <taxon>Eukaryota</taxon>
        <taxon>Metazoa</taxon>
        <taxon>Ecdysozoa</taxon>
        <taxon>Arthropoda</taxon>
        <taxon>Crustacea</taxon>
        <taxon>Multicrustacea</taxon>
        <taxon>Malacostraca</taxon>
        <taxon>Eumalacostraca</taxon>
        <taxon>Eucarida</taxon>
        <taxon>Decapoda</taxon>
        <taxon>Dendrobranchiata</taxon>
        <taxon>Penaeoidea</taxon>
        <taxon>Penaeidae</taxon>
        <taxon>Penaeus</taxon>
    </lineage>
</organism>
<evidence type="ECO:0000256" key="4">
    <source>
        <dbReference type="RuleBase" id="RU004262"/>
    </source>
</evidence>
<dbReference type="InterPro" id="IPR029058">
    <property type="entry name" value="AB_hydrolase_fold"/>
</dbReference>
<feature type="domain" description="Lipase" evidence="6">
    <location>
        <begin position="198"/>
        <end position="453"/>
    </location>
</feature>
<dbReference type="SUPFAM" id="SSF47072">
    <property type="entry name" value="Cysteine alpha-hairpin motif"/>
    <property type="match status" value="1"/>
</dbReference>
<feature type="transmembrane region" description="Helical" evidence="5">
    <location>
        <begin position="32"/>
        <end position="58"/>
    </location>
</feature>
<feature type="transmembrane region" description="Helical" evidence="5">
    <location>
        <begin position="70"/>
        <end position="91"/>
    </location>
</feature>
<comment type="subcellular location">
    <subcellularLocation>
        <location evidence="1">Secreted</location>
    </subcellularLocation>
</comment>
<reference evidence="7 8" key="2">
    <citation type="submission" date="2019-01" db="EMBL/GenBank/DDBJ databases">
        <title>The decoding of complex shrimp genome reveals the adaptation for benthos swimmer, frequently molting mechanism and breeding impact on genome.</title>
        <authorList>
            <person name="Sun Y."/>
            <person name="Gao Y."/>
            <person name="Yu Y."/>
        </authorList>
    </citation>
    <scope>NUCLEOTIDE SEQUENCE [LARGE SCALE GENOMIC DNA]</scope>
    <source>
        <tissue evidence="7">Muscle</tissue>
    </source>
</reference>
<dbReference type="GO" id="GO:0016042">
    <property type="term" value="P:lipid catabolic process"/>
    <property type="evidence" value="ECO:0007669"/>
    <property type="project" value="TreeGrafter"/>
</dbReference>
<dbReference type="Proteomes" id="UP000283509">
    <property type="component" value="Unassembled WGS sequence"/>
</dbReference>
<dbReference type="PROSITE" id="PS51808">
    <property type="entry name" value="CHCH"/>
    <property type="match status" value="1"/>
</dbReference>
<dbReference type="Pfam" id="PF00151">
    <property type="entry name" value="Lipase"/>
    <property type="match status" value="1"/>
</dbReference>
<name>A0A3R7LYE6_PENVA</name>
<dbReference type="GO" id="GO:0005615">
    <property type="term" value="C:extracellular space"/>
    <property type="evidence" value="ECO:0007669"/>
    <property type="project" value="TreeGrafter"/>
</dbReference>
<evidence type="ECO:0000313" key="7">
    <source>
        <dbReference type="EMBL" id="ROT67904.1"/>
    </source>
</evidence>
<gene>
    <name evidence="7" type="ORF">C7M84_013997</name>
</gene>
<evidence type="ECO:0000256" key="3">
    <source>
        <dbReference type="ARBA" id="ARBA00022525"/>
    </source>
</evidence>
<dbReference type="GO" id="GO:0016298">
    <property type="term" value="F:lipase activity"/>
    <property type="evidence" value="ECO:0007669"/>
    <property type="project" value="InterPro"/>
</dbReference>
<dbReference type="AlphaFoldDB" id="A0A3R7LYE6"/>
<dbReference type="PANTHER" id="PTHR11610">
    <property type="entry name" value="LIPASE"/>
    <property type="match status" value="1"/>
</dbReference>